<dbReference type="InterPro" id="IPR018062">
    <property type="entry name" value="HTH_AraC-typ_CS"/>
</dbReference>
<evidence type="ECO:0000256" key="3">
    <source>
        <dbReference type="ARBA" id="ARBA00023163"/>
    </source>
</evidence>
<sequence>MSLAQSVVVVTESSHAGLYGSLAVDNAGIRLVSAAGLSAAIGPSDPDIVILDSGADADGGITILGEIKALRNDLPVIFLTDSSSEETVLKAFRKGAREYFRKPVDLHVLQHAVETILALRRMQRESRAPLKRHDSDPITLPDDLPEAIGRAVMHIKSNYDCALYLDDLARAAHLSKFHFCRNFKKYIGVSPMRFMTMVKISKAETLLRRADLTISTVAYKLGFNDPSEFTRQFKNITGISPTEFRRSCFI</sequence>
<dbReference type="PROSITE" id="PS01124">
    <property type="entry name" value="HTH_ARAC_FAMILY_2"/>
    <property type="match status" value="1"/>
</dbReference>
<dbReference type="EMBL" id="BSDS01000002">
    <property type="protein sequence ID" value="GLI39380.1"/>
    <property type="molecule type" value="Genomic_DNA"/>
</dbReference>
<dbReference type="AlphaFoldDB" id="A0A9W6G1Y3"/>
<evidence type="ECO:0008006" key="9">
    <source>
        <dbReference type="Google" id="ProtNLM"/>
    </source>
</evidence>
<dbReference type="Gene3D" id="1.10.10.60">
    <property type="entry name" value="Homeodomain-like"/>
    <property type="match status" value="2"/>
</dbReference>
<evidence type="ECO:0000256" key="2">
    <source>
        <dbReference type="ARBA" id="ARBA00023125"/>
    </source>
</evidence>
<gene>
    <name evidence="7" type="ORF">GHYDROH2_28810</name>
</gene>
<dbReference type="GO" id="GO:0003700">
    <property type="term" value="F:DNA-binding transcription factor activity"/>
    <property type="evidence" value="ECO:0007669"/>
    <property type="project" value="InterPro"/>
</dbReference>
<evidence type="ECO:0000259" key="5">
    <source>
        <dbReference type="PROSITE" id="PS01124"/>
    </source>
</evidence>
<dbReference type="SMART" id="SM00342">
    <property type="entry name" value="HTH_ARAC"/>
    <property type="match status" value="1"/>
</dbReference>
<dbReference type="PRINTS" id="PR00032">
    <property type="entry name" value="HTHARAC"/>
</dbReference>
<dbReference type="SUPFAM" id="SSF46689">
    <property type="entry name" value="Homeodomain-like"/>
    <property type="match status" value="2"/>
</dbReference>
<feature type="domain" description="Response regulatory" evidence="6">
    <location>
        <begin position="1"/>
        <end position="117"/>
    </location>
</feature>
<comment type="caution">
    <text evidence="7">The sequence shown here is derived from an EMBL/GenBank/DDBJ whole genome shotgun (WGS) entry which is preliminary data.</text>
</comment>
<dbReference type="SUPFAM" id="SSF52172">
    <property type="entry name" value="CheY-like"/>
    <property type="match status" value="1"/>
</dbReference>
<evidence type="ECO:0000313" key="7">
    <source>
        <dbReference type="EMBL" id="GLI39380.1"/>
    </source>
</evidence>
<feature type="domain" description="HTH araC/xylS-type" evidence="5">
    <location>
        <begin position="149"/>
        <end position="247"/>
    </location>
</feature>
<name>A0A9W6G1Y3_9BACT</name>
<accession>A0A9W6G1Y3</accession>
<keyword evidence="3" id="KW-0804">Transcription</keyword>
<dbReference type="GO" id="GO:0000160">
    <property type="term" value="P:phosphorelay signal transduction system"/>
    <property type="evidence" value="ECO:0007669"/>
    <property type="project" value="InterPro"/>
</dbReference>
<evidence type="ECO:0000256" key="1">
    <source>
        <dbReference type="ARBA" id="ARBA00023015"/>
    </source>
</evidence>
<dbReference type="Pfam" id="PF00072">
    <property type="entry name" value="Response_reg"/>
    <property type="match status" value="1"/>
</dbReference>
<reference evidence="7" key="1">
    <citation type="submission" date="2022-12" db="EMBL/GenBank/DDBJ databases">
        <title>Reference genome sequencing for broad-spectrum identification of bacterial and archaeal isolates by mass spectrometry.</title>
        <authorList>
            <person name="Sekiguchi Y."/>
            <person name="Tourlousse D.M."/>
        </authorList>
    </citation>
    <scope>NUCLEOTIDE SEQUENCE</scope>
    <source>
        <strain evidence="7">H2</strain>
    </source>
</reference>
<dbReference type="InterPro" id="IPR018060">
    <property type="entry name" value="HTH_AraC"/>
</dbReference>
<dbReference type="Pfam" id="PF12833">
    <property type="entry name" value="HTH_18"/>
    <property type="match status" value="1"/>
</dbReference>
<feature type="modified residue" description="4-aspartylphosphate" evidence="4">
    <location>
        <position position="52"/>
    </location>
</feature>
<dbReference type="CDD" id="cd00156">
    <property type="entry name" value="REC"/>
    <property type="match status" value="1"/>
</dbReference>
<dbReference type="PROSITE" id="PS50110">
    <property type="entry name" value="RESPONSE_REGULATORY"/>
    <property type="match status" value="1"/>
</dbReference>
<keyword evidence="4" id="KW-0597">Phosphoprotein</keyword>
<dbReference type="Gene3D" id="3.40.50.2300">
    <property type="match status" value="1"/>
</dbReference>
<keyword evidence="1" id="KW-0805">Transcription regulation</keyword>
<evidence type="ECO:0000259" key="6">
    <source>
        <dbReference type="PROSITE" id="PS50110"/>
    </source>
</evidence>
<dbReference type="RefSeq" id="WP_214186643.1">
    <property type="nucleotide sequence ID" value="NZ_BSDS01000002.1"/>
</dbReference>
<dbReference type="InterPro" id="IPR011006">
    <property type="entry name" value="CheY-like_superfamily"/>
</dbReference>
<dbReference type="InterPro" id="IPR050204">
    <property type="entry name" value="AraC_XylS_family_regulators"/>
</dbReference>
<dbReference type="InterPro" id="IPR009057">
    <property type="entry name" value="Homeodomain-like_sf"/>
</dbReference>
<proteinExistence type="predicted"/>
<keyword evidence="8" id="KW-1185">Reference proteome</keyword>
<dbReference type="PANTHER" id="PTHR46796">
    <property type="entry name" value="HTH-TYPE TRANSCRIPTIONAL ACTIVATOR RHAS-RELATED"/>
    <property type="match status" value="1"/>
</dbReference>
<evidence type="ECO:0000313" key="8">
    <source>
        <dbReference type="Proteomes" id="UP001144352"/>
    </source>
</evidence>
<evidence type="ECO:0000256" key="4">
    <source>
        <dbReference type="PROSITE-ProRule" id="PRU00169"/>
    </source>
</evidence>
<dbReference type="PROSITE" id="PS00041">
    <property type="entry name" value="HTH_ARAC_FAMILY_1"/>
    <property type="match status" value="1"/>
</dbReference>
<dbReference type="InterPro" id="IPR001789">
    <property type="entry name" value="Sig_transdc_resp-reg_receiver"/>
</dbReference>
<dbReference type="GO" id="GO:0043565">
    <property type="term" value="F:sequence-specific DNA binding"/>
    <property type="evidence" value="ECO:0007669"/>
    <property type="project" value="InterPro"/>
</dbReference>
<keyword evidence="2" id="KW-0238">DNA-binding</keyword>
<organism evidence="7 8">
    <name type="scientific">Geobacter hydrogenophilus</name>
    <dbReference type="NCBI Taxonomy" id="40983"/>
    <lineage>
        <taxon>Bacteria</taxon>
        <taxon>Pseudomonadati</taxon>
        <taxon>Thermodesulfobacteriota</taxon>
        <taxon>Desulfuromonadia</taxon>
        <taxon>Geobacterales</taxon>
        <taxon>Geobacteraceae</taxon>
        <taxon>Geobacter</taxon>
    </lineage>
</organism>
<dbReference type="SMART" id="SM00448">
    <property type="entry name" value="REC"/>
    <property type="match status" value="1"/>
</dbReference>
<dbReference type="InterPro" id="IPR020449">
    <property type="entry name" value="Tscrpt_reg_AraC-type_HTH"/>
</dbReference>
<protein>
    <recommendedName>
        <fullName evidence="9">AraC family transcriptional regulator</fullName>
    </recommendedName>
</protein>
<dbReference type="Proteomes" id="UP001144352">
    <property type="component" value="Unassembled WGS sequence"/>
</dbReference>